<reference evidence="3 4" key="1">
    <citation type="submission" date="2012-01" db="EMBL/GenBank/DDBJ databases">
        <title>Complete sequence of Desulfotomaculum gibsoniae DSM 7213.</title>
        <authorList>
            <consortium name="US DOE Joint Genome Institute"/>
            <person name="Lucas S."/>
            <person name="Han J."/>
            <person name="Lapidus A."/>
            <person name="Cheng J.-F."/>
            <person name="Goodwin L."/>
            <person name="Pitluck S."/>
            <person name="Peters L."/>
            <person name="Ovchinnikova G."/>
            <person name="Teshima H."/>
            <person name="Detter J.C."/>
            <person name="Han C."/>
            <person name="Tapia R."/>
            <person name="Land M."/>
            <person name="Hauser L."/>
            <person name="Kyrpides N."/>
            <person name="Ivanova N."/>
            <person name="Pagani I."/>
            <person name="Parshina S."/>
            <person name="Plugge C."/>
            <person name="Muyzer G."/>
            <person name="Kuever J."/>
            <person name="Ivanova A."/>
            <person name="Nazina T."/>
            <person name="Klenk H.-P."/>
            <person name="Brambilla E."/>
            <person name="Spring S."/>
            <person name="Stams A.F."/>
            <person name="Woyke T."/>
        </authorList>
    </citation>
    <scope>NUCLEOTIDE SEQUENCE [LARGE SCALE GENOMIC DNA]</scope>
    <source>
        <strain evidence="3 4">DSM 7213</strain>
    </source>
</reference>
<dbReference type="AlphaFoldDB" id="R4KQQ8"/>
<dbReference type="Gene3D" id="3.40.920.10">
    <property type="entry name" value="Pyruvate-ferredoxin oxidoreductase, PFOR, domain III"/>
    <property type="match status" value="1"/>
</dbReference>
<dbReference type="OrthoDB" id="9789125at2"/>
<accession>R4KQQ8</accession>
<dbReference type="PANTHER" id="PTHR43854">
    <property type="entry name" value="INDOLEPYRUVATE OXIDOREDUCTASE SUBUNIT IORB"/>
    <property type="match status" value="1"/>
</dbReference>
<dbReference type="eggNOG" id="COG1014">
    <property type="taxonomic scope" value="Bacteria"/>
</dbReference>
<dbReference type="RefSeq" id="WP_006520316.1">
    <property type="nucleotide sequence ID" value="NC_021184.1"/>
</dbReference>
<feature type="domain" description="Pyruvate/ketoisovalerate oxidoreductase catalytic" evidence="2">
    <location>
        <begin position="11"/>
        <end position="189"/>
    </location>
</feature>
<keyword evidence="4" id="KW-1185">Reference proteome</keyword>
<dbReference type="GO" id="GO:0016903">
    <property type="term" value="F:oxidoreductase activity, acting on the aldehyde or oxo group of donors"/>
    <property type="evidence" value="ECO:0007669"/>
    <property type="project" value="InterPro"/>
</dbReference>
<organism evidence="3 4">
    <name type="scientific">Desulfoscipio gibsoniae DSM 7213</name>
    <dbReference type="NCBI Taxonomy" id="767817"/>
    <lineage>
        <taxon>Bacteria</taxon>
        <taxon>Bacillati</taxon>
        <taxon>Bacillota</taxon>
        <taxon>Clostridia</taxon>
        <taxon>Eubacteriales</taxon>
        <taxon>Desulfallaceae</taxon>
        <taxon>Desulfoscipio</taxon>
    </lineage>
</organism>
<dbReference type="Proteomes" id="UP000013520">
    <property type="component" value="Chromosome"/>
</dbReference>
<dbReference type="HOGENOM" id="CLU_087284_1_1_9"/>
<name>R4KQQ8_9FIRM</name>
<sequence>MRCDIVIAGVGGQGNVLASRILARAAMEYELPVQTSEAIGMAQREGVVMSHVRMGAGNYGSLIPNGGADVLLGFELAETIRGLDKIKNDGVVIANSYTIYPVSVSLGISQYDPVGLVDYLKKNTQSLYLFDATALASQAGTVKATNIVMLGALEALKLLPYGGDHLKEVMLNMIPQKLHEINLKAFELGQQAVGGA</sequence>
<keyword evidence="1" id="KW-0560">Oxidoreductase</keyword>
<dbReference type="InterPro" id="IPR019752">
    <property type="entry name" value="Pyrv/ketoisovalerate_OxRed_cat"/>
</dbReference>
<dbReference type="SUPFAM" id="SSF53323">
    <property type="entry name" value="Pyruvate-ferredoxin oxidoreductase, PFOR, domain III"/>
    <property type="match status" value="1"/>
</dbReference>
<dbReference type="STRING" id="767817.Desgi_3602"/>
<dbReference type="KEGG" id="dgi:Desgi_3602"/>
<evidence type="ECO:0000313" key="3">
    <source>
        <dbReference type="EMBL" id="AGL02925.1"/>
    </source>
</evidence>
<dbReference type="InterPro" id="IPR002869">
    <property type="entry name" value="Pyrv_flavodox_OxRed_cen"/>
</dbReference>
<dbReference type="Pfam" id="PF01558">
    <property type="entry name" value="POR"/>
    <property type="match status" value="1"/>
</dbReference>
<dbReference type="InterPro" id="IPR052198">
    <property type="entry name" value="IorB_Oxidoreductase"/>
</dbReference>
<evidence type="ECO:0000313" key="4">
    <source>
        <dbReference type="Proteomes" id="UP000013520"/>
    </source>
</evidence>
<proteinExistence type="predicted"/>
<evidence type="ECO:0000256" key="1">
    <source>
        <dbReference type="ARBA" id="ARBA00023002"/>
    </source>
</evidence>
<gene>
    <name evidence="3" type="ORF">Desgi_3602</name>
</gene>
<protein>
    <submittedName>
        <fullName evidence="3">2-oxoacid:ferredoxin oxidoreductase, gamma subunit</fullName>
    </submittedName>
</protein>
<dbReference type="EMBL" id="CP003273">
    <property type="protein sequence ID" value="AGL02925.1"/>
    <property type="molecule type" value="Genomic_DNA"/>
</dbReference>
<evidence type="ECO:0000259" key="2">
    <source>
        <dbReference type="Pfam" id="PF01558"/>
    </source>
</evidence>
<dbReference type="PANTHER" id="PTHR43854:SF1">
    <property type="entry name" value="INDOLEPYRUVATE OXIDOREDUCTASE SUBUNIT IORB"/>
    <property type="match status" value="1"/>
</dbReference>